<comment type="similarity">
    <text evidence="2 7">Belongs to the acyl-CoA dehydrogenase family.</text>
</comment>
<evidence type="ECO:0000256" key="5">
    <source>
        <dbReference type="ARBA" id="ARBA00022946"/>
    </source>
</evidence>
<dbReference type="InterPro" id="IPR052033">
    <property type="entry name" value="Glutaryl-CoA_DH_mitochondrial"/>
</dbReference>
<dbReference type="GO" id="GO:0000062">
    <property type="term" value="F:fatty-acyl-CoA binding"/>
    <property type="evidence" value="ECO:0007669"/>
    <property type="project" value="TreeGrafter"/>
</dbReference>
<evidence type="ECO:0000256" key="4">
    <source>
        <dbReference type="ARBA" id="ARBA00022827"/>
    </source>
</evidence>
<dbReference type="InterPro" id="IPR046373">
    <property type="entry name" value="Acyl-CoA_Oxase/DH_mid-dom_sf"/>
</dbReference>
<evidence type="ECO:0000313" key="11">
    <source>
        <dbReference type="EMBL" id="MPY40653.1"/>
    </source>
</evidence>
<dbReference type="GO" id="GO:0033539">
    <property type="term" value="P:fatty acid beta-oxidation using acyl-CoA dehydrogenase"/>
    <property type="evidence" value="ECO:0007669"/>
    <property type="project" value="TreeGrafter"/>
</dbReference>
<dbReference type="Gene3D" id="1.10.540.10">
    <property type="entry name" value="Acyl-CoA dehydrogenase/oxidase, N-terminal domain"/>
    <property type="match status" value="1"/>
</dbReference>
<dbReference type="RefSeq" id="WP_152783371.1">
    <property type="nucleotide sequence ID" value="NZ_BAABEQ010000124.1"/>
</dbReference>
<evidence type="ECO:0000256" key="7">
    <source>
        <dbReference type="RuleBase" id="RU362125"/>
    </source>
</evidence>
<evidence type="ECO:0000256" key="3">
    <source>
        <dbReference type="ARBA" id="ARBA00022630"/>
    </source>
</evidence>
<dbReference type="Pfam" id="PF02771">
    <property type="entry name" value="Acyl-CoA_dh_N"/>
    <property type="match status" value="1"/>
</dbReference>
<dbReference type="InterPro" id="IPR037069">
    <property type="entry name" value="AcylCoA_DH/ox_N_sf"/>
</dbReference>
<dbReference type="FunFam" id="2.40.110.10:FF:000002">
    <property type="entry name" value="Acyl-CoA dehydrogenase fadE12"/>
    <property type="match status" value="1"/>
</dbReference>
<sequence>MPHLDPADALELDDELDEVERLIRDTVSAFVRDRVTDHVADWFESGTFPTSELAPELGKLGLLGMHLEGYGCAGADATAYGVACRELEAADSGLRSFVSVQGSLVMFPIHRYGSEEQKLQWLPKLASGEAIGCFGLTEPDQGSDPGGMRTVAKRDGEDWILNGTKTWITNGSVADVAVVWARTEEGIRGFLVPRDTPGFTTSEIHRKLSLRASVTAELHLEDVRLPASAVLPGVTGLRGPLSCLSEARFGILCGVVGAARTCYLSALEYSTTREQFGRPIGGFQFTQGKLARMQVDLAHSQLLALRLSRLKDNGKLRPEQVSLGKLANVRAALDIARSARTVLGANGITTEYPVLRHANNLETVLTYEGTEEIHTLVVGESVTGLAAYR</sequence>
<dbReference type="Gene3D" id="1.20.140.10">
    <property type="entry name" value="Butyryl-CoA Dehydrogenase, subunit A, domain 3"/>
    <property type="match status" value="1"/>
</dbReference>
<dbReference type="SUPFAM" id="SSF56645">
    <property type="entry name" value="Acyl-CoA dehydrogenase NM domain-like"/>
    <property type="match status" value="1"/>
</dbReference>
<evidence type="ECO:0000259" key="10">
    <source>
        <dbReference type="Pfam" id="PF02771"/>
    </source>
</evidence>
<dbReference type="InterPro" id="IPR009100">
    <property type="entry name" value="AcylCoA_DH/oxidase_NM_dom_sf"/>
</dbReference>
<dbReference type="PANTHER" id="PTHR42807">
    <property type="entry name" value="GLUTARYL-COA DEHYDROGENASE, MITOCHONDRIAL"/>
    <property type="match status" value="1"/>
</dbReference>
<evidence type="ECO:0000259" key="9">
    <source>
        <dbReference type="Pfam" id="PF02770"/>
    </source>
</evidence>
<dbReference type="Proteomes" id="UP000326979">
    <property type="component" value="Unassembled WGS sequence"/>
</dbReference>
<evidence type="ECO:0000259" key="8">
    <source>
        <dbReference type="Pfam" id="PF00441"/>
    </source>
</evidence>
<dbReference type="PANTHER" id="PTHR42807:SF1">
    <property type="entry name" value="GLUTARYL-COA DEHYDROGENASE, MITOCHONDRIAL"/>
    <property type="match status" value="1"/>
</dbReference>
<protein>
    <submittedName>
        <fullName evidence="11">Acyl-CoA dehydrogenase</fullName>
    </submittedName>
</protein>
<dbReference type="GO" id="GO:0046949">
    <property type="term" value="P:fatty-acyl-CoA biosynthetic process"/>
    <property type="evidence" value="ECO:0007669"/>
    <property type="project" value="TreeGrafter"/>
</dbReference>
<dbReference type="OrthoDB" id="8876745at2"/>
<feature type="domain" description="Acyl-CoA oxidase/dehydrogenase middle" evidence="9">
    <location>
        <begin position="133"/>
        <end position="223"/>
    </location>
</feature>
<evidence type="ECO:0000313" key="12">
    <source>
        <dbReference type="Proteomes" id="UP000326979"/>
    </source>
</evidence>
<dbReference type="InterPro" id="IPR006091">
    <property type="entry name" value="Acyl-CoA_Oxase/DH_mid-dom"/>
</dbReference>
<evidence type="ECO:0000256" key="2">
    <source>
        <dbReference type="ARBA" id="ARBA00009347"/>
    </source>
</evidence>
<comment type="cofactor">
    <cofactor evidence="1 7">
        <name>FAD</name>
        <dbReference type="ChEBI" id="CHEBI:57692"/>
    </cofactor>
</comment>
<dbReference type="InterPro" id="IPR013786">
    <property type="entry name" value="AcylCoA_DH/ox_N"/>
</dbReference>
<dbReference type="Pfam" id="PF02770">
    <property type="entry name" value="Acyl-CoA_dh_M"/>
    <property type="match status" value="1"/>
</dbReference>
<keyword evidence="5" id="KW-0809">Transit peptide</keyword>
<dbReference type="Pfam" id="PF00441">
    <property type="entry name" value="Acyl-CoA_dh_1"/>
    <property type="match status" value="1"/>
</dbReference>
<dbReference type="SUPFAM" id="SSF47203">
    <property type="entry name" value="Acyl-CoA dehydrogenase C-terminal domain-like"/>
    <property type="match status" value="1"/>
</dbReference>
<comment type="caution">
    <text evidence="11">The sequence shown here is derived from an EMBL/GenBank/DDBJ whole genome shotgun (WGS) entry which is preliminary data.</text>
</comment>
<dbReference type="GO" id="GO:0050660">
    <property type="term" value="F:flavin adenine dinucleotide binding"/>
    <property type="evidence" value="ECO:0007669"/>
    <property type="project" value="InterPro"/>
</dbReference>
<dbReference type="InterPro" id="IPR036250">
    <property type="entry name" value="AcylCo_DH-like_C"/>
</dbReference>
<keyword evidence="6 7" id="KW-0560">Oxidoreductase</keyword>
<feature type="domain" description="Acyl-CoA dehydrogenase/oxidase N-terminal" evidence="10">
    <location>
        <begin position="18"/>
        <end position="129"/>
    </location>
</feature>
<evidence type="ECO:0000256" key="6">
    <source>
        <dbReference type="ARBA" id="ARBA00023002"/>
    </source>
</evidence>
<reference evidence="11 12" key="1">
    <citation type="submission" date="2019-07" db="EMBL/GenBank/DDBJ databases">
        <title>New species of Amycolatopsis and Streptomyces.</title>
        <authorList>
            <person name="Duangmal K."/>
            <person name="Teo W.F.A."/>
            <person name="Lipun K."/>
        </authorList>
    </citation>
    <scope>NUCLEOTIDE SEQUENCE [LARGE SCALE GENOMIC DNA]</scope>
    <source>
        <strain evidence="11 12">TISTR 2346</strain>
    </source>
</reference>
<dbReference type="EMBL" id="VJZE01000063">
    <property type="protein sequence ID" value="MPY40653.1"/>
    <property type="molecule type" value="Genomic_DNA"/>
</dbReference>
<dbReference type="GO" id="GO:0004361">
    <property type="term" value="F:glutaryl-CoA dehydrogenase activity"/>
    <property type="evidence" value="ECO:0007669"/>
    <property type="project" value="TreeGrafter"/>
</dbReference>
<keyword evidence="3 7" id="KW-0285">Flavoprotein</keyword>
<evidence type="ECO:0000256" key="1">
    <source>
        <dbReference type="ARBA" id="ARBA00001974"/>
    </source>
</evidence>
<keyword evidence="12" id="KW-1185">Reference proteome</keyword>
<dbReference type="Gene3D" id="2.40.110.10">
    <property type="entry name" value="Butyryl-CoA Dehydrogenase, subunit A, domain 2"/>
    <property type="match status" value="1"/>
</dbReference>
<gene>
    <name evidence="11" type="ORF">FNH04_12275</name>
</gene>
<organism evidence="11 12">
    <name type="scientific">Streptomyces phyllanthi</name>
    <dbReference type="NCBI Taxonomy" id="1803180"/>
    <lineage>
        <taxon>Bacteria</taxon>
        <taxon>Bacillati</taxon>
        <taxon>Actinomycetota</taxon>
        <taxon>Actinomycetes</taxon>
        <taxon>Kitasatosporales</taxon>
        <taxon>Streptomycetaceae</taxon>
        <taxon>Streptomyces</taxon>
    </lineage>
</organism>
<dbReference type="AlphaFoldDB" id="A0A5N8VZI5"/>
<keyword evidence="4 7" id="KW-0274">FAD</keyword>
<dbReference type="InterPro" id="IPR009075">
    <property type="entry name" value="AcylCo_DH/oxidase_C"/>
</dbReference>
<dbReference type="FunFam" id="1.10.540.10:FF:000026">
    <property type="entry name" value="Acyl-CoA dehydrogenase medium chain"/>
    <property type="match status" value="1"/>
</dbReference>
<name>A0A5N8VZI5_9ACTN</name>
<feature type="domain" description="Acyl-CoA dehydrogenase/oxidase C-terminal" evidence="8">
    <location>
        <begin position="236"/>
        <end position="382"/>
    </location>
</feature>
<proteinExistence type="inferred from homology"/>
<accession>A0A5N8VZI5</accession>